<feature type="compositionally biased region" description="Basic and acidic residues" evidence="1">
    <location>
        <begin position="8"/>
        <end position="20"/>
    </location>
</feature>
<comment type="caution">
    <text evidence="2">The sequence shown here is derived from an EMBL/GenBank/DDBJ whole genome shotgun (WGS) entry which is preliminary data.</text>
</comment>
<keyword evidence="3" id="KW-1185">Reference proteome</keyword>
<dbReference type="EMBL" id="CACRXK020005425">
    <property type="protein sequence ID" value="CAB4006158.1"/>
    <property type="molecule type" value="Genomic_DNA"/>
</dbReference>
<feature type="region of interest" description="Disordered" evidence="1">
    <location>
        <begin position="1"/>
        <end position="20"/>
    </location>
</feature>
<protein>
    <submittedName>
        <fullName evidence="2">Uncharacterized protein</fullName>
    </submittedName>
</protein>
<reference evidence="2" key="1">
    <citation type="submission" date="2020-04" db="EMBL/GenBank/DDBJ databases">
        <authorList>
            <person name="Alioto T."/>
            <person name="Alioto T."/>
            <person name="Gomez Garrido J."/>
        </authorList>
    </citation>
    <scope>NUCLEOTIDE SEQUENCE</scope>
    <source>
        <strain evidence="2">A484AB</strain>
    </source>
</reference>
<feature type="non-terminal residue" evidence="2">
    <location>
        <position position="198"/>
    </location>
</feature>
<evidence type="ECO:0000313" key="2">
    <source>
        <dbReference type="EMBL" id="CAB4006158.1"/>
    </source>
</evidence>
<evidence type="ECO:0000256" key="1">
    <source>
        <dbReference type="SAM" id="MobiDB-lite"/>
    </source>
</evidence>
<dbReference type="Proteomes" id="UP001152795">
    <property type="component" value="Unassembled WGS sequence"/>
</dbReference>
<name>A0A7D9IF71_PARCT</name>
<gene>
    <name evidence="2" type="ORF">PACLA_8A041241</name>
</gene>
<organism evidence="2 3">
    <name type="scientific">Paramuricea clavata</name>
    <name type="common">Red gorgonian</name>
    <name type="synonym">Violescent sea-whip</name>
    <dbReference type="NCBI Taxonomy" id="317549"/>
    <lineage>
        <taxon>Eukaryota</taxon>
        <taxon>Metazoa</taxon>
        <taxon>Cnidaria</taxon>
        <taxon>Anthozoa</taxon>
        <taxon>Octocorallia</taxon>
        <taxon>Malacalcyonacea</taxon>
        <taxon>Plexauridae</taxon>
        <taxon>Paramuricea</taxon>
    </lineage>
</organism>
<accession>A0A7D9IF71</accession>
<dbReference type="AlphaFoldDB" id="A0A7D9IF71"/>
<proteinExistence type="predicted"/>
<dbReference type="OrthoDB" id="5976086at2759"/>
<sequence length="198" mass="22547">MGQSITKLRKEVTSPQEGQKREFEERLQILEKMIEQRLEIEKIAILNGEKNDQEIDTGTIVSLHKMVFIKTEKKESDDLKKVIHQLFSGDFIGGLESIVGLGAESVLGNDSVGEYDSTDMFIVWSDNALLRCDTYYYRWNFVSKSVINEIEGVTGCLLMKRVIDITKTDPQVLTWAITRMADRFNNVTEEKSADSKDG</sequence>
<evidence type="ECO:0000313" key="3">
    <source>
        <dbReference type="Proteomes" id="UP001152795"/>
    </source>
</evidence>